<gene>
    <name evidence="6" type="ORF">SAMN04487965_2893</name>
</gene>
<reference evidence="7" key="1">
    <citation type="submission" date="2016-11" db="EMBL/GenBank/DDBJ databases">
        <authorList>
            <person name="Varghese N."/>
            <person name="Submissions S."/>
        </authorList>
    </citation>
    <scope>NUCLEOTIDE SEQUENCE [LARGE SCALE GENOMIC DNA]</scope>
    <source>
        <strain evidence="7">CGMCC 1.7063</strain>
    </source>
</reference>
<accession>A0A1M5FE43</accession>
<dbReference type="InterPro" id="IPR006665">
    <property type="entry name" value="OmpA-like"/>
</dbReference>
<feature type="domain" description="OmpA-like" evidence="5">
    <location>
        <begin position="67"/>
        <end position="181"/>
    </location>
</feature>
<comment type="subcellular location">
    <subcellularLocation>
        <location evidence="1">Cell outer membrane</location>
    </subcellularLocation>
</comment>
<dbReference type="STRING" id="494016.SAMN04487965_2893"/>
<sequence>MARIRSSVYCFPLLATLAIGGCYDPHKKYTLDPLAEVQAGESEQVARRAAPFADDLVRYLRGAPREGGDVFALRLEFEPGGFAPLMDTIADLEALLVIMRDFPALRVAVEGHTDNEGDSEKNLKLSQWRADWVRRFLLERGIAADRVQAHGFGDTDPIADNSTAAGQQQNRRLVIRILNFDRQSAAVPSSR</sequence>
<keyword evidence="7" id="KW-1185">Reference proteome</keyword>
<dbReference type="CDD" id="cd07185">
    <property type="entry name" value="OmpA_C-like"/>
    <property type="match status" value="1"/>
</dbReference>
<name>A0A1M5FE43_9GAMM</name>
<dbReference type="EMBL" id="FQVA01000004">
    <property type="protein sequence ID" value="SHF89793.1"/>
    <property type="molecule type" value="Genomic_DNA"/>
</dbReference>
<evidence type="ECO:0000259" key="5">
    <source>
        <dbReference type="PROSITE" id="PS51123"/>
    </source>
</evidence>
<dbReference type="PRINTS" id="PR01023">
    <property type="entry name" value="NAFLGMOTY"/>
</dbReference>
<dbReference type="PROSITE" id="PS51257">
    <property type="entry name" value="PROKAR_LIPOPROTEIN"/>
    <property type="match status" value="1"/>
</dbReference>
<dbReference type="RefSeq" id="WP_073276385.1">
    <property type="nucleotide sequence ID" value="NZ_FQVA01000004.1"/>
</dbReference>
<dbReference type="InterPro" id="IPR036737">
    <property type="entry name" value="OmpA-like_sf"/>
</dbReference>
<dbReference type="AlphaFoldDB" id="A0A1M5FE43"/>
<dbReference type="PANTHER" id="PTHR30329">
    <property type="entry name" value="STATOR ELEMENT OF FLAGELLAR MOTOR COMPLEX"/>
    <property type="match status" value="1"/>
</dbReference>
<dbReference type="PANTHER" id="PTHR30329:SF21">
    <property type="entry name" value="LIPOPROTEIN YIAD-RELATED"/>
    <property type="match status" value="1"/>
</dbReference>
<dbReference type="PROSITE" id="PS51123">
    <property type="entry name" value="OMPA_2"/>
    <property type="match status" value="1"/>
</dbReference>
<dbReference type="InterPro" id="IPR006664">
    <property type="entry name" value="OMP_bac"/>
</dbReference>
<dbReference type="GO" id="GO:0009279">
    <property type="term" value="C:cell outer membrane"/>
    <property type="evidence" value="ECO:0007669"/>
    <property type="project" value="UniProtKB-SubCell"/>
</dbReference>
<dbReference type="Proteomes" id="UP000184170">
    <property type="component" value="Unassembled WGS sequence"/>
</dbReference>
<keyword evidence="3" id="KW-0998">Cell outer membrane</keyword>
<dbReference type="Gene3D" id="3.30.1330.60">
    <property type="entry name" value="OmpA-like domain"/>
    <property type="match status" value="1"/>
</dbReference>
<evidence type="ECO:0000256" key="4">
    <source>
        <dbReference type="PROSITE-ProRule" id="PRU00473"/>
    </source>
</evidence>
<organism evidence="6 7">
    <name type="scientific">Microbulbifer donghaiensis</name>
    <dbReference type="NCBI Taxonomy" id="494016"/>
    <lineage>
        <taxon>Bacteria</taxon>
        <taxon>Pseudomonadati</taxon>
        <taxon>Pseudomonadota</taxon>
        <taxon>Gammaproteobacteria</taxon>
        <taxon>Cellvibrionales</taxon>
        <taxon>Microbulbiferaceae</taxon>
        <taxon>Microbulbifer</taxon>
    </lineage>
</organism>
<dbReference type="SUPFAM" id="SSF103088">
    <property type="entry name" value="OmpA-like"/>
    <property type="match status" value="1"/>
</dbReference>
<dbReference type="PRINTS" id="PR01021">
    <property type="entry name" value="OMPADOMAIN"/>
</dbReference>
<protein>
    <submittedName>
        <fullName evidence="6">Outer membrane protein OmpA</fullName>
    </submittedName>
</protein>
<evidence type="ECO:0000256" key="3">
    <source>
        <dbReference type="ARBA" id="ARBA00023237"/>
    </source>
</evidence>
<dbReference type="OrthoDB" id="9805832at2"/>
<evidence type="ECO:0000256" key="2">
    <source>
        <dbReference type="ARBA" id="ARBA00023136"/>
    </source>
</evidence>
<evidence type="ECO:0000313" key="6">
    <source>
        <dbReference type="EMBL" id="SHF89793.1"/>
    </source>
</evidence>
<evidence type="ECO:0000313" key="7">
    <source>
        <dbReference type="Proteomes" id="UP000184170"/>
    </source>
</evidence>
<keyword evidence="2 4" id="KW-0472">Membrane</keyword>
<dbReference type="InterPro" id="IPR050330">
    <property type="entry name" value="Bact_OuterMem_StrucFunc"/>
</dbReference>
<evidence type="ECO:0000256" key="1">
    <source>
        <dbReference type="ARBA" id="ARBA00004442"/>
    </source>
</evidence>
<dbReference type="Pfam" id="PF00691">
    <property type="entry name" value="OmpA"/>
    <property type="match status" value="1"/>
</dbReference>
<proteinExistence type="predicted"/>